<dbReference type="Proteomes" id="UP001497700">
    <property type="component" value="Unassembled WGS sequence"/>
</dbReference>
<evidence type="ECO:0000313" key="1">
    <source>
        <dbReference type="EMBL" id="KAI4870214.1"/>
    </source>
</evidence>
<dbReference type="EMBL" id="MU393425">
    <property type="protein sequence ID" value="KAI4870214.1"/>
    <property type="molecule type" value="Genomic_DNA"/>
</dbReference>
<gene>
    <name evidence="1" type="ORF">F4820DRAFT_287834</name>
</gene>
<comment type="caution">
    <text evidence="1">The sequence shown here is derived from an EMBL/GenBank/DDBJ whole genome shotgun (WGS) entry which is preliminary data.</text>
</comment>
<sequence>MRTSSFVPLALSTTSALAALTPTWEKLALSANLMEANLNTDRARVDKYFTLAGAKGVDGNALNSTQAAVADSLFAKLLAANAMHVRALSDLRSYLFYPETDPAAYYGAGGRGAETVDFKLPEGLLETQGVFDDRGGVRAVMDIPGCEVCVVNW</sequence>
<keyword evidence="2" id="KW-1185">Reference proteome</keyword>
<accession>A0ACB9ZFF3</accession>
<proteinExistence type="predicted"/>
<name>A0ACB9ZFF3_9PEZI</name>
<organism evidence="1 2">
    <name type="scientific">Hypoxylon rubiginosum</name>
    <dbReference type="NCBI Taxonomy" id="110542"/>
    <lineage>
        <taxon>Eukaryota</taxon>
        <taxon>Fungi</taxon>
        <taxon>Dikarya</taxon>
        <taxon>Ascomycota</taxon>
        <taxon>Pezizomycotina</taxon>
        <taxon>Sordariomycetes</taxon>
        <taxon>Xylariomycetidae</taxon>
        <taxon>Xylariales</taxon>
        <taxon>Hypoxylaceae</taxon>
        <taxon>Hypoxylon</taxon>
    </lineage>
</organism>
<reference evidence="1 2" key="1">
    <citation type="journal article" date="2022" name="New Phytol.">
        <title>Ecological generalism drives hyperdiversity of secondary metabolite gene clusters in xylarialean endophytes.</title>
        <authorList>
            <person name="Franco M.E.E."/>
            <person name="Wisecaver J.H."/>
            <person name="Arnold A.E."/>
            <person name="Ju Y.M."/>
            <person name="Slot J.C."/>
            <person name="Ahrendt S."/>
            <person name="Moore L.P."/>
            <person name="Eastman K.E."/>
            <person name="Scott K."/>
            <person name="Konkel Z."/>
            <person name="Mondo S.J."/>
            <person name="Kuo A."/>
            <person name="Hayes R.D."/>
            <person name="Haridas S."/>
            <person name="Andreopoulos B."/>
            <person name="Riley R."/>
            <person name="LaButti K."/>
            <person name="Pangilinan J."/>
            <person name="Lipzen A."/>
            <person name="Amirebrahimi M."/>
            <person name="Yan J."/>
            <person name="Adam C."/>
            <person name="Keymanesh K."/>
            <person name="Ng V."/>
            <person name="Louie K."/>
            <person name="Northen T."/>
            <person name="Drula E."/>
            <person name="Henrissat B."/>
            <person name="Hsieh H.M."/>
            <person name="Youens-Clark K."/>
            <person name="Lutzoni F."/>
            <person name="Miadlikowska J."/>
            <person name="Eastwood D.C."/>
            <person name="Hamelin R.C."/>
            <person name="Grigoriev I.V."/>
            <person name="U'Ren J.M."/>
        </authorList>
    </citation>
    <scope>NUCLEOTIDE SEQUENCE [LARGE SCALE GENOMIC DNA]</scope>
    <source>
        <strain evidence="1 2">CBS 119005</strain>
    </source>
</reference>
<protein>
    <submittedName>
        <fullName evidence="1">Uncharacterized protein</fullName>
    </submittedName>
</protein>
<evidence type="ECO:0000313" key="2">
    <source>
        <dbReference type="Proteomes" id="UP001497700"/>
    </source>
</evidence>